<keyword evidence="1" id="KW-0675">Receptor</keyword>
<organism evidence="1 2">
    <name type="scientific">Trichinella spiralis</name>
    <name type="common">Trichina worm</name>
    <dbReference type="NCBI Taxonomy" id="6334"/>
    <lineage>
        <taxon>Eukaryota</taxon>
        <taxon>Metazoa</taxon>
        <taxon>Ecdysozoa</taxon>
        <taxon>Nematoda</taxon>
        <taxon>Enoplea</taxon>
        <taxon>Dorylaimia</taxon>
        <taxon>Trichinellida</taxon>
        <taxon>Trichinellidae</taxon>
        <taxon>Trichinella</taxon>
    </lineage>
</organism>
<dbReference type="EMBL" id="JBEUSY010000132">
    <property type="protein sequence ID" value="KAL1244480.1"/>
    <property type="molecule type" value="Genomic_DNA"/>
</dbReference>
<reference evidence="1 2" key="1">
    <citation type="submission" date="2024-07" db="EMBL/GenBank/DDBJ databases">
        <title>Enhanced genomic and transcriptomic resources for Trichinella pseudospiralis and T. spiralis underpin the discovery of pronounced molecular differences between stages and species.</title>
        <authorList>
            <person name="Pasi K.K."/>
            <person name="La Rosa G."/>
            <person name="Gomez-Morales M.A."/>
            <person name="Tosini F."/>
            <person name="Sumanam S."/>
            <person name="Young N.D."/>
            <person name="Chang B.C."/>
            <person name="Robin G.B."/>
        </authorList>
    </citation>
    <scope>NUCLEOTIDE SEQUENCE [LARGE SCALE GENOMIC DNA]</scope>
    <source>
        <strain evidence="1">ISS534</strain>
    </source>
</reference>
<evidence type="ECO:0000313" key="1">
    <source>
        <dbReference type="EMBL" id="KAL1244480.1"/>
    </source>
</evidence>
<name>A0ABR3KWA1_TRISP</name>
<gene>
    <name evidence="1" type="ORF">TSPI_06191</name>
</gene>
<evidence type="ECO:0000313" key="2">
    <source>
        <dbReference type="Proteomes" id="UP001558632"/>
    </source>
</evidence>
<sequence>MNPITADKAAYDKYQQQQWQHRQCRIFCNKKPNDQTDRPRLFIPIISITSRRARPLVTVSVSSSRRSIFQRDCYLRACVKP</sequence>
<proteinExistence type="predicted"/>
<dbReference type="Proteomes" id="UP001558632">
    <property type="component" value="Unassembled WGS sequence"/>
</dbReference>
<protein>
    <submittedName>
        <fullName evidence="1">Serpentine receptor</fullName>
    </submittedName>
</protein>
<comment type="caution">
    <text evidence="1">The sequence shown here is derived from an EMBL/GenBank/DDBJ whole genome shotgun (WGS) entry which is preliminary data.</text>
</comment>
<keyword evidence="2" id="KW-1185">Reference proteome</keyword>
<accession>A0ABR3KWA1</accession>